<gene>
    <name evidence="2" type="ORF">NXZ79_08530</name>
</gene>
<feature type="signal peptide" evidence="1">
    <location>
        <begin position="1"/>
        <end position="20"/>
    </location>
</feature>
<keyword evidence="3" id="KW-1185">Reference proteome</keyword>
<proteinExistence type="predicted"/>
<evidence type="ECO:0000313" key="3">
    <source>
        <dbReference type="Proteomes" id="UP001525021"/>
    </source>
</evidence>
<dbReference type="EMBL" id="JANTOO010000010">
    <property type="protein sequence ID" value="MCS1396081.1"/>
    <property type="molecule type" value="Genomic_DNA"/>
</dbReference>
<protein>
    <recommendedName>
        <fullName evidence="4">Peptidylprolyl isomerase</fullName>
    </recommendedName>
</protein>
<keyword evidence="1" id="KW-0732">Signal</keyword>
<dbReference type="RefSeq" id="WP_227256848.1">
    <property type="nucleotide sequence ID" value="NZ_JANTOO010000010.1"/>
</dbReference>
<organism evidence="2 3">
    <name type="scientific">Lysinibacillus pinottii</name>
    <dbReference type="NCBI Taxonomy" id="2973932"/>
    <lineage>
        <taxon>Bacteria</taxon>
        <taxon>Bacillati</taxon>
        <taxon>Bacillota</taxon>
        <taxon>Bacilli</taxon>
        <taxon>Bacillales</taxon>
        <taxon>Bacillaceae</taxon>
        <taxon>Lysinibacillus</taxon>
    </lineage>
</organism>
<evidence type="ECO:0000256" key="1">
    <source>
        <dbReference type="SAM" id="SignalP"/>
    </source>
</evidence>
<accession>A0ABT2DMF7</accession>
<feature type="chain" id="PRO_5046979309" description="Peptidylprolyl isomerase" evidence="1">
    <location>
        <begin position="21"/>
        <end position="127"/>
    </location>
</feature>
<evidence type="ECO:0000313" key="2">
    <source>
        <dbReference type="EMBL" id="MCS1396081.1"/>
    </source>
</evidence>
<sequence length="127" mass="14514">MKKWMLPVLLYLLMMGGCDSAPLPVFPKIQELTIVPDHIQQHIIATDRIQLLYEDDVTYYLVMFSKGNVLASVAANENRLVIHFKEGSEQKKEALPYVYANNKSAELTIIELYINGKSMPIDRITML</sequence>
<dbReference type="PROSITE" id="PS51257">
    <property type="entry name" value="PROKAR_LIPOPROTEIN"/>
    <property type="match status" value="1"/>
</dbReference>
<comment type="caution">
    <text evidence="2">The sequence shown here is derived from an EMBL/GenBank/DDBJ whole genome shotgun (WGS) entry which is preliminary data.</text>
</comment>
<reference evidence="2 3" key="1">
    <citation type="submission" date="2022-08" db="EMBL/GenBank/DDBJ databases">
        <title>Lysinibacillus sequencing.</title>
        <authorList>
            <person name="Dunlap C."/>
        </authorList>
    </citation>
    <scope>NUCLEOTIDE SEQUENCE [LARGE SCALE GENOMIC DNA]</scope>
    <source>
        <strain evidence="2 3">PB211</strain>
    </source>
</reference>
<evidence type="ECO:0008006" key="4">
    <source>
        <dbReference type="Google" id="ProtNLM"/>
    </source>
</evidence>
<dbReference type="Proteomes" id="UP001525021">
    <property type="component" value="Unassembled WGS sequence"/>
</dbReference>
<name>A0ABT2DMF7_9BACI</name>